<dbReference type="GO" id="GO:0004146">
    <property type="term" value="F:dihydrofolate reductase activity"/>
    <property type="evidence" value="ECO:0007669"/>
    <property type="project" value="UniProtKB-EC"/>
</dbReference>
<dbReference type="AlphaFoldDB" id="A0A7J7ED45"/>
<dbReference type="Proteomes" id="UP000551758">
    <property type="component" value="Unassembled WGS sequence"/>
</dbReference>
<comment type="function">
    <text evidence="8">Key enzyme in folate metabolism. Contributes to the de novo mitochondrial thymidylate biosynthesis pathway. Catalyzes an essential reaction for de novo glycine and purine synthesis, and for DNA precursor synthesis. Binds its own mRNA and that of DHFR2.</text>
</comment>
<dbReference type="CDD" id="cd00209">
    <property type="entry name" value="DHFR"/>
    <property type="match status" value="1"/>
</dbReference>
<dbReference type="InterPro" id="IPR001796">
    <property type="entry name" value="DHFR_dom"/>
</dbReference>
<evidence type="ECO:0000256" key="8">
    <source>
        <dbReference type="ARBA" id="ARBA00056918"/>
    </source>
</evidence>
<comment type="caution">
    <text evidence="11">The sequence shown here is derived from an EMBL/GenBank/DDBJ whole genome shotgun (WGS) entry which is preliminary data.</text>
</comment>
<evidence type="ECO:0000313" key="11">
    <source>
        <dbReference type="EMBL" id="KAF5913607.1"/>
    </source>
</evidence>
<dbReference type="GO" id="GO:0006730">
    <property type="term" value="P:one-carbon metabolic process"/>
    <property type="evidence" value="ECO:0007669"/>
    <property type="project" value="UniProtKB-KW"/>
</dbReference>
<comment type="similarity">
    <text evidence="2">Belongs to the dihydrofolate reductase family.</text>
</comment>
<dbReference type="PANTHER" id="PTHR48069">
    <property type="entry name" value="DIHYDROFOLATE REDUCTASE"/>
    <property type="match status" value="1"/>
</dbReference>
<dbReference type="EMBL" id="JACDTQ010003641">
    <property type="protein sequence ID" value="KAF5913607.1"/>
    <property type="molecule type" value="Genomic_DNA"/>
</dbReference>
<evidence type="ECO:0000256" key="3">
    <source>
        <dbReference type="ARBA" id="ARBA00012856"/>
    </source>
</evidence>
<reference evidence="11 12" key="1">
    <citation type="journal article" date="2020" name="Mol. Biol. Evol.">
        <title>Interspecific Gene Flow and the Evolution of Specialization in Black and White Rhinoceros.</title>
        <authorList>
            <person name="Moodley Y."/>
            <person name="Westbury M.V."/>
            <person name="Russo I.M."/>
            <person name="Gopalakrishnan S."/>
            <person name="Rakotoarivelo A."/>
            <person name="Olsen R.A."/>
            <person name="Prost S."/>
            <person name="Tunstall T."/>
            <person name="Ryder O.A."/>
            <person name="Dalen L."/>
            <person name="Bruford M.W."/>
        </authorList>
    </citation>
    <scope>NUCLEOTIDE SEQUENCE [LARGE SCALE GENOMIC DNA]</scope>
    <source>
        <strain evidence="11">SBR-YM</strain>
        <tissue evidence="11">Skin</tissue>
    </source>
</reference>
<feature type="domain" description="DHFR" evidence="10">
    <location>
        <begin position="4"/>
        <end position="292"/>
    </location>
</feature>
<feature type="compositionally biased region" description="Basic and acidic residues" evidence="9">
    <location>
        <begin position="58"/>
        <end position="72"/>
    </location>
</feature>
<feature type="region of interest" description="Disordered" evidence="9">
    <location>
        <begin position="46"/>
        <end position="72"/>
    </location>
</feature>
<dbReference type="GO" id="GO:0046654">
    <property type="term" value="P:tetrahydrofolate biosynthetic process"/>
    <property type="evidence" value="ECO:0007669"/>
    <property type="project" value="InterPro"/>
</dbReference>
<dbReference type="GO" id="GO:0050661">
    <property type="term" value="F:NADP binding"/>
    <property type="evidence" value="ECO:0007669"/>
    <property type="project" value="InterPro"/>
</dbReference>
<sequence length="294" mass="33382">MMRPLNCIVAVSQNMGIGKNGDLPWPRLRYLLGGGGLGVRGSKLAQDALDPGTWPGPRRADGQREDGSGLRHELTEPGTGFFFCVRSRETKLLISVPLLLPCEALPRGTPLQSKVPVLETPPPPQRTDNFKHRELDELILWREEDNQGNEYGGKQNLVIMGRKTWFSIPEKNRPLKDRINLVLSRELKEPPQGAHFLAKSLEDALSLIEQPELTNKVDMVWIVGGSSVYKEAMNKPGHLRLFVTRIMQEFESDTFFPEIDFEKYKLLPEYPGVLSDIQEEKGIKYKFEVYEKND</sequence>
<dbReference type="GO" id="GO:0005739">
    <property type="term" value="C:mitochondrion"/>
    <property type="evidence" value="ECO:0007669"/>
    <property type="project" value="TreeGrafter"/>
</dbReference>
<comment type="pathway">
    <text evidence="1">Cofactor biosynthesis; tetrahydrofolate biosynthesis; 5,6,7,8-tetrahydrofolate from 7,8-dihydrofolate: step 1/1.</text>
</comment>
<keyword evidence="5" id="KW-0521">NADP</keyword>
<keyword evidence="4" id="KW-0554">One-carbon metabolism</keyword>
<dbReference type="EC" id="1.5.1.3" evidence="3"/>
<keyword evidence="6" id="KW-0560">Oxidoreductase</keyword>
<gene>
    <name evidence="11" type="ORF">HPG69_017227</name>
</gene>
<dbReference type="PROSITE" id="PS51330">
    <property type="entry name" value="DHFR_2"/>
    <property type="match status" value="1"/>
</dbReference>
<name>A0A7J7ED45_DICBM</name>
<accession>A0A7J7ED45</accession>
<dbReference type="GO" id="GO:0046452">
    <property type="term" value="P:dihydrofolate metabolic process"/>
    <property type="evidence" value="ECO:0007669"/>
    <property type="project" value="TreeGrafter"/>
</dbReference>
<keyword evidence="12" id="KW-1185">Reference proteome</keyword>
<evidence type="ECO:0000256" key="7">
    <source>
        <dbReference type="ARBA" id="ARBA00048873"/>
    </source>
</evidence>
<proteinExistence type="inferred from homology"/>
<evidence type="ECO:0000256" key="4">
    <source>
        <dbReference type="ARBA" id="ARBA00022563"/>
    </source>
</evidence>
<dbReference type="GO" id="GO:0046655">
    <property type="term" value="P:folic acid metabolic process"/>
    <property type="evidence" value="ECO:0007669"/>
    <property type="project" value="TreeGrafter"/>
</dbReference>
<protein>
    <recommendedName>
        <fullName evidence="3">dihydrofolate reductase</fullName>
        <ecNumber evidence="3">1.5.1.3</ecNumber>
    </recommendedName>
</protein>
<evidence type="ECO:0000256" key="9">
    <source>
        <dbReference type="SAM" id="MobiDB-lite"/>
    </source>
</evidence>
<dbReference type="Gene3D" id="3.40.430.10">
    <property type="entry name" value="Dihydrofolate Reductase, subunit A"/>
    <property type="match status" value="2"/>
</dbReference>
<dbReference type="SUPFAM" id="SSF53597">
    <property type="entry name" value="Dihydrofolate reductase-like"/>
    <property type="match status" value="2"/>
</dbReference>
<dbReference type="Pfam" id="PF00186">
    <property type="entry name" value="DHFR_1"/>
    <property type="match status" value="1"/>
</dbReference>
<evidence type="ECO:0000313" key="12">
    <source>
        <dbReference type="Proteomes" id="UP000551758"/>
    </source>
</evidence>
<evidence type="ECO:0000259" key="10">
    <source>
        <dbReference type="PROSITE" id="PS51330"/>
    </source>
</evidence>
<evidence type="ECO:0000256" key="1">
    <source>
        <dbReference type="ARBA" id="ARBA00004903"/>
    </source>
</evidence>
<evidence type="ECO:0000256" key="6">
    <source>
        <dbReference type="ARBA" id="ARBA00023002"/>
    </source>
</evidence>
<dbReference type="FunFam" id="3.40.430.10:FF:000002">
    <property type="entry name" value="Dihydrofolate reductase"/>
    <property type="match status" value="1"/>
</dbReference>
<evidence type="ECO:0000256" key="2">
    <source>
        <dbReference type="ARBA" id="ARBA00009539"/>
    </source>
</evidence>
<dbReference type="InterPro" id="IPR024072">
    <property type="entry name" value="DHFR-like_dom_sf"/>
</dbReference>
<dbReference type="InterPro" id="IPR012259">
    <property type="entry name" value="DHFR"/>
</dbReference>
<comment type="catalytic activity">
    <reaction evidence="7">
        <text>(6S)-5,6,7,8-tetrahydrofolate + NADP(+) = 7,8-dihydrofolate + NADPH + H(+)</text>
        <dbReference type="Rhea" id="RHEA:15009"/>
        <dbReference type="ChEBI" id="CHEBI:15378"/>
        <dbReference type="ChEBI" id="CHEBI:57451"/>
        <dbReference type="ChEBI" id="CHEBI:57453"/>
        <dbReference type="ChEBI" id="CHEBI:57783"/>
        <dbReference type="ChEBI" id="CHEBI:58349"/>
        <dbReference type="EC" id="1.5.1.3"/>
    </reaction>
</comment>
<evidence type="ECO:0000256" key="5">
    <source>
        <dbReference type="ARBA" id="ARBA00022857"/>
    </source>
</evidence>
<organism evidence="11 12">
    <name type="scientific">Diceros bicornis minor</name>
    <name type="common">South-central black rhinoceros</name>
    <dbReference type="NCBI Taxonomy" id="77932"/>
    <lineage>
        <taxon>Eukaryota</taxon>
        <taxon>Metazoa</taxon>
        <taxon>Chordata</taxon>
        <taxon>Craniata</taxon>
        <taxon>Vertebrata</taxon>
        <taxon>Euteleostomi</taxon>
        <taxon>Mammalia</taxon>
        <taxon>Eutheria</taxon>
        <taxon>Laurasiatheria</taxon>
        <taxon>Perissodactyla</taxon>
        <taxon>Rhinocerotidae</taxon>
        <taxon>Diceros</taxon>
    </lineage>
</organism>
<dbReference type="PANTHER" id="PTHR48069:SF6">
    <property type="entry name" value="DIHYDROFOLATE REDUCTASE"/>
    <property type="match status" value="1"/>
</dbReference>